<dbReference type="AlphaFoldDB" id="A0A6A6ZVP9"/>
<reference evidence="1" key="1">
    <citation type="journal article" date="2020" name="Stud. Mycol.">
        <title>101 Dothideomycetes genomes: a test case for predicting lifestyles and emergence of pathogens.</title>
        <authorList>
            <person name="Haridas S."/>
            <person name="Albert R."/>
            <person name="Binder M."/>
            <person name="Bloem J."/>
            <person name="Labutti K."/>
            <person name="Salamov A."/>
            <person name="Andreopoulos B."/>
            <person name="Baker S."/>
            <person name="Barry K."/>
            <person name="Bills G."/>
            <person name="Bluhm B."/>
            <person name="Cannon C."/>
            <person name="Castanera R."/>
            <person name="Culley D."/>
            <person name="Daum C."/>
            <person name="Ezra D."/>
            <person name="Gonzalez J."/>
            <person name="Henrissat B."/>
            <person name="Kuo A."/>
            <person name="Liang C."/>
            <person name="Lipzen A."/>
            <person name="Lutzoni F."/>
            <person name="Magnuson J."/>
            <person name="Mondo S."/>
            <person name="Nolan M."/>
            <person name="Ohm R."/>
            <person name="Pangilinan J."/>
            <person name="Park H.-J."/>
            <person name="Ramirez L."/>
            <person name="Alfaro M."/>
            <person name="Sun H."/>
            <person name="Tritt A."/>
            <person name="Yoshinaga Y."/>
            <person name="Zwiers L.-H."/>
            <person name="Turgeon B."/>
            <person name="Goodwin S."/>
            <person name="Spatafora J."/>
            <person name="Crous P."/>
            <person name="Grigoriev I."/>
        </authorList>
    </citation>
    <scope>NUCLEOTIDE SEQUENCE</scope>
    <source>
        <strain evidence="1">CBS 113818</strain>
    </source>
</reference>
<accession>A0A6A6ZVP9</accession>
<protein>
    <submittedName>
        <fullName evidence="1">Uncharacterized protein</fullName>
    </submittedName>
</protein>
<evidence type="ECO:0000313" key="1">
    <source>
        <dbReference type="EMBL" id="KAF2825122.1"/>
    </source>
</evidence>
<dbReference type="EMBL" id="MU006228">
    <property type="protein sequence ID" value="KAF2825122.1"/>
    <property type="molecule type" value="Genomic_DNA"/>
</dbReference>
<dbReference type="Proteomes" id="UP000799424">
    <property type="component" value="Unassembled WGS sequence"/>
</dbReference>
<evidence type="ECO:0000313" key="2">
    <source>
        <dbReference type="Proteomes" id="UP000799424"/>
    </source>
</evidence>
<gene>
    <name evidence="1" type="ORF">CC86DRAFT_407356</name>
</gene>
<organism evidence="1 2">
    <name type="scientific">Ophiobolus disseminans</name>
    <dbReference type="NCBI Taxonomy" id="1469910"/>
    <lineage>
        <taxon>Eukaryota</taxon>
        <taxon>Fungi</taxon>
        <taxon>Dikarya</taxon>
        <taxon>Ascomycota</taxon>
        <taxon>Pezizomycotina</taxon>
        <taxon>Dothideomycetes</taxon>
        <taxon>Pleosporomycetidae</taxon>
        <taxon>Pleosporales</taxon>
        <taxon>Pleosporineae</taxon>
        <taxon>Phaeosphaeriaceae</taxon>
        <taxon>Ophiobolus</taxon>
    </lineage>
</organism>
<keyword evidence="2" id="KW-1185">Reference proteome</keyword>
<proteinExistence type="predicted"/>
<sequence>MDVLTSLMQRLSVDRATSNLDHELVASALSQLLLLLRHQVKLNDKLDNWMFRNGWVAHKSPGLDPPQLRLYKNAVRTVTCERAELNRSIDKYIEACTRQQSCEFQAAFYKQFPRELRDMAYRYVVGYHTVNVRDQDVPRTVDTADNVNPCDTTPPTLKLHEWVCVAIGLTTGGILSQRQAIANLAQEFDEIFHSAALHQFVELEHVPQYLNCRIAHQRKLMSHQLNSKMLI</sequence>
<name>A0A6A6ZVP9_9PLEO</name>